<accession>A0A2T4JL68</accession>
<evidence type="ECO:0000313" key="7">
    <source>
        <dbReference type="Proteomes" id="UP000241899"/>
    </source>
</evidence>
<dbReference type="Gene3D" id="3.40.190.80">
    <property type="match status" value="1"/>
</dbReference>
<dbReference type="GO" id="GO:0046872">
    <property type="term" value="F:metal ion binding"/>
    <property type="evidence" value="ECO:0007669"/>
    <property type="project" value="UniProtKB-KW"/>
</dbReference>
<gene>
    <name evidence="6" type="ORF">C5F46_03305</name>
</gene>
<protein>
    <submittedName>
        <fullName evidence="6">3'(2'),5'-bisphosphate nucleotidase CysQ</fullName>
    </submittedName>
</protein>
<dbReference type="EMBL" id="PZKF01000005">
    <property type="protein sequence ID" value="PTE18645.1"/>
    <property type="molecule type" value="Genomic_DNA"/>
</dbReference>
<name>A0A2T4JL68_9RHOB</name>
<feature type="binding site" evidence="4">
    <location>
        <position position="85"/>
    </location>
    <ligand>
        <name>Mg(2+)</name>
        <dbReference type="ChEBI" id="CHEBI:18420"/>
        <label>1</label>
        <note>catalytic</note>
    </ligand>
</feature>
<feature type="binding site" evidence="4">
    <location>
        <position position="207"/>
    </location>
    <ligand>
        <name>Mg(2+)</name>
        <dbReference type="ChEBI" id="CHEBI:18420"/>
        <label>1</label>
        <note>catalytic</note>
    </ligand>
</feature>
<comment type="cofactor">
    <cofactor evidence="4">
        <name>Mg(2+)</name>
        <dbReference type="ChEBI" id="CHEBI:18420"/>
    </cofactor>
</comment>
<feature type="binding site" evidence="4">
    <location>
        <position position="87"/>
    </location>
    <ligand>
        <name>Mg(2+)</name>
        <dbReference type="ChEBI" id="CHEBI:18420"/>
        <label>1</label>
        <note>catalytic</note>
    </ligand>
</feature>
<evidence type="ECO:0000256" key="5">
    <source>
        <dbReference type="SAM" id="MobiDB-lite"/>
    </source>
</evidence>
<comment type="caution">
    <text evidence="6">The sequence shown here is derived from an EMBL/GenBank/DDBJ whole genome shotgun (WGS) entry which is preliminary data.</text>
</comment>
<evidence type="ECO:0000313" key="6">
    <source>
        <dbReference type="EMBL" id="PTE18645.1"/>
    </source>
</evidence>
<dbReference type="Proteomes" id="UP000241899">
    <property type="component" value="Unassembled WGS sequence"/>
</dbReference>
<dbReference type="PRINTS" id="PR00377">
    <property type="entry name" value="IMPHPHTASES"/>
</dbReference>
<dbReference type="Pfam" id="PF00459">
    <property type="entry name" value="Inositol_P"/>
    <property type="match status" value="1"/>
</dbReference>
<feature type="binding site" evidence="4">
    <location>
        <position position="67"/>
    </location>
    <ligand>
        <name>Mg(2+)</name>
        <dbReference type="ChEBI" id="CHEBI:18420"/>
        <label>1</label>
        <note>catalytic</note>
    </ligand>
</feature>
<keyword evidence="7" id="KW-1185">Reference proteome</keyword>
<dbReference type="AlphaFoldDB" id="A0A2T4JL68"/>
<evidence type="ECO:0000256" key="4">
    <source>
        <dbReference type="PIRSR" id="PIRSR600760-2"/>
    </source>
</evidence>
<dbReference type="SUPFAM" id="SSF56655">
    <property type="entry name" value="Carbohydrate phosphatase"/>
    <property type="match status" value="1"/>
</dbReference>
<comment type="similarity">
    <text evidence="1">Belongs to the inositol monophosphatase superfamily.</text>
</comment>
<keyword evidence="2 4" id="KW-0479">Metal-binding</keyword>
<feature type="region of interest" description="Disordered" evidence="5">
    <location>
        <begin position="256"/>
        <end position="279"/>
    </location>
</feature>
<keyword evidence="3 4" id="KW-0460">Magnesium</keyword>
<feature type="binding site" evidence="4">
    <location>
        <position position="88"/>
    </location>
    <ligand>
        <name>Mg(2+)</name>
        <dbReference type="ChEBI" id="CHEBI:18420"/>
        <label>1</label>
        <note>catalytic</note>
    </ligand>
</feature>
<dbReference type="PROSITE" id="PS00630">
    <property type="entry name" value="IMP_2"/>
    <property type="match status" value="1"/>
</dbReference>
<feature type="compositionally biased region" description="Polar residues" evidence="5">
    <location>
        <begin position="268"/>
        <end position="279"/>
    </location>
</feature>
<dbReference type="GO" id="GO:0008934">
    <property type="term" value="F:inositol monophosphate 1-phosphatase activity"/>
    <property type="evidence" value="ECO:0007669"/>
    <property type="project" value="TreeGrafter"/>
</dbReference>
<dbReference type="InterPro" id="IPR000760">
    <property type="entry name" value="Inositol_monophosphatase-like"/>
</dbReference>
<dbReference type="RefSeq" id="WP_107323941.1">
    <property type="nucleotide sequence ID" value="NZ_NHSP01000074.1"/>
</dbReference>
<dbReference type="InterPro" id="IPR020550">
    <property type="entry name" value="Inositol_monophosphatase_CS"/>
</dbReference>
<evidence type="ECO:0000256" key="3">
    <source>
        <dbReference type="ARBA" id="ARBA00022842"/>
    </source>
</evidence>
<dbReference type="GO" id="GO:0046854">
    <property type="term" value="P:phosphatidylinositol phosphate biosynthetic process"/>
    <property type="evidence" value="ECO:0007669"/>
    <property type="project" value="InterPro"/>
</dbReference>
<organism evidence="6 7">
    <name type="scientific">Phaeovulum veldkampii DSM 11550</name>
    <dbReference type="NCBI Taxonomy" id="1185920"/>
    <lineage>
        <taxon>Bacteria</taxon>
        <taxon>Pseudomonadati</taxon>
        <taxon>Pseudomonadota</taxon>
        <taxon>Alphaproteobacteria</taxon>
        <taxon>Rhodobacterales</taxon>
        <taxon>Paracoccaceae</taxon>
        <taxon>Phaeovulum</taxon>
    </lineage>
</organism>
<dbReference type="OrthoDB" id="9785695at2"/>
<dbReference type="GO" id="GO:0007165">
    <property type="term" value="P:signal transduction"/>
    <property type="evidence" value="ECO:0007669"/>
    <property type="project" value="TreeGrafter"/>
</dbReference>
<proteinExistence type="inferred from homology"/>
<dbReference type="GO" id="GO:0006020">
    <property type="term" value="P:inositol metabolic process"/>
    <property type="evidence" value="ECO:0007669"/>
    <property type="project" value="TreeGrafter"/>
</dbReference>
<dbReference type="PANTHER" id="PTHR20854">
    <property type="entry name" value="INOSITOL MONOPHOSPHATASE"/>
    <property type="match status" value="1"/>
</dbReference>
<dbReference type="PANTHER" id="PTHR20854:SF4">
    <property type="entry name" value="INOSITOL-1-MONOPHOSPHATASE-RELATED"/>
    <property type="match status" value="1"/>
</dbReference>
<reference evidence="6 7" key="1">
    <citation type="submission" date="2018-03" db="EMBL/GenBank/DDBJ databases">
        <title>Rhodobacter veldkampii.</title>
        <authorList>
            <person name="Meyer T.E."/>
            <person name="Miller S."/>
            <person name="Lodha T."/>
            <person name="Gandham S."/>
            <person name="Chintalapati S."/>
            <person name="Chintalapati V.R."/>
        </authorList>
    </citation>
    <scope>NUCLEOTIDE SEQUENCE [LARGE SCALE GENOMIC DNA]</scope>
    <source>
        <strain evidence="6 7">DSM 11550</strain>
    </source>
</reference>
<evidence type="ECO:0000256" key="2">
    <source>
        <dbReference type="ARBA" id="ARBA00022723"/>
    </source>
</evidence>
<evidence type="ECO:0000256" key="1">
    <source>
        <dbReference type="ARBA" id="ARBA00009759"/>
    </source>
</evidence>
<sequence>MPEHELALLTEAARTAGEIALRWWRKPVQVWDKPGGAGPVSAADLAVNAALAQMLRGARPDYGWLSEESADSAGRLAAPRSFIIDPIDGTRSFLAGQDGFAHSLAVTEAGRVIAAVVFLPARGALYAATAGGPALKNGLPISAAANRPLAGAEVLTTAASSDPALWHDDQPPLWRRAFRPAIAWRLCLVAEGRFDAMLSLRPTWEWDSAAGSLIAERAGATVTDRTGAALGFNRPHPQACGLIAAPPALHAEIMGRLRPEDQPGAPAASNTPSNSTDDR</sequence>
<dbReference type="Gene3D" id="3.30.540.10">
    <property type="entry name" value="Fructose-1,6-Bisphosphatase, subunit A, domain 1"/>
    <property type="match status" value="1"/>
</dbReference>
<dbReference type="CDD" id="cd01638">
    <property type="entry name" value="CysQ"/>
    <property type="match status" value="1"/>
</dbReference>